<dbReference type="EMBL" id="AIMA01000015">
    <property type="protein sequence ID" value="EJF88609.1"/>
    <property type="molecule type" value="Genomic_DNA"/>
</dbReference>
<comment type="caution">
    <text evidence="1">The sequence shown here is derived from an EMBL/GenBank/DDBJ whole genome shotgun (WGS) entry which is preliminary data.</text>
</comment>
<sequence>MNEQFFVNADEILLLVCSGDYHHAQSGPINKTEIMSIVDGLDDVESILRIDLQSNRYDDISEEIAELYIEKYLNEGRYCFLESNPYPFIAESDAYDDLLEDIKEREYADATYGSYEEQHRLRPCDVLNMNYR</sequence>
<dbReference type="OrthoDB" id="7924584at2"/>
<name>J0QZF0_9HYPH</name>
<dbReference type="Proteomes" id="UP000009017">
    <property type="component" value="Unassembled WGS sequence"/>
</dbReference>
<dbReference type="PATRIC" id="fig|1094557.3.peg.1069"/>
<gene>
    <name evidence="1" type="ORF">ME3_01023</name>
</gene>
<dbReference type="AlphaFoldDB" id="J0QZF0"/>
<evidence type="ECO:0000313" key="2">
    <source>
        <dbReference type="Proteomes" id="UP000009017"/>
    </source>
</evidence>
<accession>J0QZF0</accession>
<dbReference type="eggNOG" id="ENOG50313XI">
    <property type="taxonomic scope" value="Bacteria"/>
</dbReference>
<keyword evidence="2" id="KW-1185">Reference proteome</keyword>
<dbReference type="HOGENOM" id="CLU_142707_0_0_5"/>
<protein>
    <submittedName>
        <fullName evidence="1">Uncharacterized protein</fullName>
    </submittedName>
</protein>
<organism evidence="1 2">
    <name type="scientific">Bartonella melophagi K-2C</name>
    <dbReference type="NCBI Taxonomy" id="1094557"/>
    <lineage>
        <taxon>Bacteria</taxon>
        <taxon>Pseudomonadati</taxon>
        <taxon>Pseudomonadota</taxon>
        <taxon>Alphaproteobacteria</taxon>
        <taxon>Hyphomicrobiales</taxon>
        <taxon>Bartonellaceae</taxon>
        <taxon>Bartonella</taxon>
    </lineage>
</organism>
<reference evidence="1 2" key="1">
    <citation type="submission" date="2012-03" db="EMBL/GenBank/DDBJ databases">
        <title>The Genome Sequence of Bartonella melophagi K-2C.</title>
        <authorList>
            <consortium name="The Broad Institute Genome Sequencing Platform"/>
            <consortium name="The Broad Institute Genome Sequencing Center for Infectious Disease"/>
            <person name="Feldgarden M."/>
            <person name="Kirby J."/>
            <person name="Kosoy M."/>
            <person name="Birtles R."/>
            <person name="Probert W.S."/>
            <person name="Chiaraviglio L."/>
            <person name="Young S.K."/>
            <person name="Zeng Q."/>
            <person name="Gargeya S."/>
            <person name="Fitzgerald M."/>
            <person name="Haas B."/>
            <person name="Abouelleil A."/>
            <person name="Alvarado L."/>
            <person name="Arachchi H.M."/>
            <person name="Berlin A."/>
            <person name="Chapman S.B."/>
            <person name="Gearin G."/>
            <person name="Goldberg J."/>
            <person name="Griggs A."/>
            <person name="Gujja S."/>
            <person name="Hansen M."/>
            <person name="Heiman D."/>
            <person name="Howarth C."/>
            <person name="Larimer J."/>
            <person name="Lui A."/>
            <person name="MacDonald P.J.P."/>
            <person name="McCowen C."/>
            <person name="Montmayeur A."/>
            <person name="Murphy C."/>
            <person name="Neiman D."/>
            <person name="Pearson M."/>
            <person name="Priest M."/>
            <person name="Roberts A."/>
            <person name="Saif S."/>
            <person name="Shea T."/>
            <person name="Sisk P."/>
            <person name="Stolte C."/>
            <person name="Sykes S."/>
            <person name="Wortman J."/>
            <person name="Nusbaum C."/>
            <person name="Birren B."/>
        </authorList>
    </citation>
    <scope>NUCLEOTIDE SEQUENCE [LARGE SCALE GENOMIC DNA]</scope>
    <source>
        <strain evidence="1 2">K-2C</strain>
    </source>
</reference>
<evidence type="ECO:0000313" key="1">
    <source>
        <dbReference type="EMBL" id="EJF88609.1"/>
    </source>
</evidence>
<proteinExistence type="predicted"/>
<dbReference type="RefSeq" id="WP_007477726.1">
    <property type="nucleotide sequence ID" value="NZ_JH725083.1"/>
</dbReference>